<accession>A0ABR3RTC5</accession>
<evidence type="ECO:0000313" key="2">
    <source>
        <dbReference type="EMBL" id="KAL1607684.1"/>
    </source>
</evidence>
<evidence type="ECO:0000256" key="1">
    <source>
        <dbReference type="SAM" id="Phobius"/>
    </source>
</evidence>
<protein>
    <submittedName>
        <fullName evidence="2">Uncharacterized protein</fullName>
    </submittedName>
</protein>
<dbReference type="EMBL" id="JAKJXO020000003">
    <property type="protein sequence ID" value="KAL1607684.1"/>
    <property type="molecule type" value="Genomic_DNA"/>
</dbReference>
<reference evidence="2 3" key="1">
    <citation type="submission" date="2024-02" db="EMBL/GenBank/DDBJ databases">
        <title>De novo assembly and annotation of 12 fungi associated with fruit tree decline syndrome in Ontario, Canada.</title>
        <authorList>
            <person name="Sulman M."/>
            <person name="Ellouze W."/>
            <person name="Ilyukhin E."/>
        </authorList>
    </citation>
    <scope>NUCLEOTIDE SEQUENCE [LARGE SCALE GENOMIC DNA]</scope>
    <source>
        <strain evidence="2 3">M42-189</strain>
    </source>
</reference>
<keyword evidence="1" id="KW-0812">Transmembrane</keyword>
<feature type="transmembrane region" description="Helical" evidence="1">
    <location>
        <begin position="214"/>
        <end position="236"/>
    </location>
</feature>
<dbReference type="Proteomes" id="UP001521785">
    <property type="component" value="Unassembled WGS sequence"/>
</dbReference>
<keyword evidence="1" id="KW-0472">Membrane</keyword>
<sequence length="355" mass="38733">MGLPIQDPWFTATNLTDKSNSSYSDDSYTATHPRSFLGCRQRYQLCTADRSFCSPYTGVYGIPHSDANLTSLNPTQKAVFQLMWKMIWCTSPSPFPHHISHPPVTQLNFQLIFIGRENLIANDYLWDAGTQFGLSAALPSSHWQTEVSNLFNVSLAALQRAPPAFAQPPEFDVGSSSPARDNNSILRFIKQPDTPAMTALCDAVKMRSKAHTSFSVLGLGLLVGLGLLIMLLNTILPKAAARWQMRSGKGGYKRLEWVESNAFQLQRMAAEGRGVGPWRGKERDVPTLVGGGRFNLTGMSLRQKDGAGGDEGGYGGLGAETGYGGYQAVEGGDVEMRALRGPLERGESKKKLLGE</sequence>
<gene>
    <name evidence="2" type="ORF">SLS60_002619</name>
</gene>
<evidence type="ECO:0000313" key="3">
    <source>
        <dbReference type="Proteomes" id="UP001521785"/>
    </source>
</evidence>
<keyword evidence="3" id="KW-1185">Reference proteome</keyword>
<comment type="caution">
    <text evidence="2">The sequence shown here is derived from an EMBL/GenBank/DDBJ whole genome shotgun (WGS) entry which is preliminary data.</text>
</comment>
<name>A0ABR3RTC5_9PLEO</name>
<organism evidence="2 3">
    <name type="scientific">Paraconiothyrium brasiliense</name>
    <dbReference type="NCBI Taxonomy" id="300254"/>
    <lineage>
        <taxon>Eukaryota</taxon>
        <taxon>Fungi</taxon>
        <taxon>Dikarya</taxon>
        <taxon>Ascomycota</taxon>
        <taxon>Pezizomycotina</taxon>
        <taxon>Dothideomycetes</taxon>
        <taxon>Pleosporomycetidae</taxon>
        <taxon>Pleosporales</taxon>
        <taxon>Massarineae</taxon>
        <taxon>Didymosphaeriaceae</taxon>
        <taxon>Paraconiothyrium</taxon>
    </lineage>
</organism>
<proteinExistence type="predicted"/>
<keyword evidence="1" id="KW-1133">Transmembrane helix</keyword>